<proteinExistence type="predicted"/>
<keyword evidence="3" id="KW-1185">Reference proteome</keyword>
<keyword evidence="1" id="KW-1133">Transmembrane helix</keyword>
<protein>
    <submittedName>
        <fullName evidence="2">TIGR03987 family protein</fullName>
    </submittedName>
</protein>
<comment type="caution">
    <text evidence="2">The sequence shown here is derived from an EMBL/GenBank/DDBJ whole genome shotgun (WGS) entry which is preliminary data.</text>
</comment>
<dbReference type="InterPro" id="IPR023813">
    <property type="entry name" value="HsmA-like"/>
</dbReference>
<dbReference type="Proteomes" id="UP001056429">
    <property type="component" value="Unassembled WGS sequence"/>
</dbReference>
<sequence>MLIMSIIAMVLALICYSVGVWGEKISGKLTKFNLSFFWIGFVFDTTGTTMMSIMSDSFKFDIHGITGAAAIVLMAFHAIWATIVLAKKNEKLMTKFHKFSLGVWIIWLISFLTGMILNVA</sequence>
<keyword evidence="1" id="KW-0472">Membrane</keyword>
<organism evidence="2 3">
    <name type="scientific">Oceanirhabdus seepicola</name>
    <dbReference type="NCBI Taxonomy" id="2828781"/>
    <lineage>
        <taxon>Bacteria</taxon>
        <taxon>Bacillati</taxon>
        <taxon>Bacillota</taxon>
        <taxon>Clostridia</taxon>
        <taxon>Eubacteriales</taxon>
        <taxon>Clostridiaceae</taxon>
        <taxon>Oceanirhabdus</taxon>
    </lineage>
</organism>
<feature type="transmembrane region" description="Helical" evidence="1">
    <location>
        <begin position="34"/>
        <end position="53"/>
    </location>
</feature>
<feature type="transmembrane region" description="Helical" evidence="1">
    <location>
        <begin position="98"/>
        <end position="117"/>
    </location>
</feature>
<dbReference type="AlphaFoldDB" id="A0A9J6P0B4"/>
<accession>A0A9J6P0B4</accession>
<evidence type="ECO:0000256" key="1">
    <source>
        <dbReference type="SAM" id="Phobius"/>
    </source>
</evidence>
<dbReference type="NCBIfam" id="TIGR03987">
    <property type="entry name" value="HsmA family protein"/>
    <property type="match status" value="1"/>
</dbReference>
<name>A0A9J6P0B4_9CLOT</name>
<reference evidence="2" key="1">
    <citation type="journal article" date="2021" name="mSystems">
        <title>Bacteria and Archaea Synergistically Convert Glycine Betaine to Biogenic Methane in the Formosa Cold Seep of the South China Sea.</title>
        <authorList>
            <person name="Li L."/>
            <person name="Zhang W."/>
            <person name="Zhang S."/>
            <person name="Song L."/>
            <person name="Sun Q."/>
            <person name="Zhang H."/>
            <person name="Xiang H."/>
            <person name="Dong X."/>
        </authorList>
    </citation>
    <scope>NUCLEOTIDE SEQUENCE</scope>
    <source>
        <strain evidence="2">ZWT</strain>
    </source>
</reference>
<reference evidence="2" key="2">
    <citation type="submission" date="2021-04" db="EMBL/GenBank/DDBJ databases">
        <authorList>
            <person name="Dong X."/>
        </authorList>
    </citation>
    <scope>NUCLEOTIDE SEQUENCE</scope>
    <source>
        <strain evidence="2">ZWT</strain>
    </source>
</reference>
<gene>
    <name evidence="2" type="ORF">KDK92_07355</name>
</gene>
<evidence type="ECO:0000313" key="3">
    <source>
        <dbReference type="Proteomes" id="UP001056429"/>
    </source>
</evidence>
<feature type="transmembrane region" description="Helical" evidence="1">
    <location>
        <begin position="6"/>
        <end position="22"/>
    </location>
</feature>
<dbReference type="RefSeq" id="WP_250858633.1">
    <property type="nucleotide sequence ID" value="NZ_JAGSOJ010000001.1"/>
</dbReference>
<evidence type="ECO:0000313" key="2">
    <source>
        <dbReference type="EMBL" id="MCM1989553.1"/>
    </source>
</evidence>
<keyword evidence="1" id="KW-0812">Transmembrane</keyword>
<dbReference type="EMBL" id="JAGSOJ010000001">
    <property type="protein sequence ID" value="MCM1989553.1"/>
    <property type="molecule type" value="Genomic_DNA"/>
</dbReference>
<feature type="transmembrane region" description="Helical" evidence="1">
    <location>
        <begin position="65"/>
        <end position="86"/>
    </location>
</feature>